<keyword evidence="2" id="KW-1185">Reference proteome</keyword>
<reference evidence="1 2" key="1">
    <citation type="submission" date="2019-08" db="EMBL/GenBank/DDBJ databases">
        <title>Amphibian skin-associated Pigmentiphaga: genome sequence and occurrence across geography and hosts.</title>
        <authorList>
            <person name="Bletz M.C."/>
            <person name="Bunk B."/>
            <person name="Sproeer C."/>
            <person name="Biwer P."/>
            <person name="Reiter S."/>
            <person name="Rabemananjara F.C.E."/>
            <person name="Schulz S."/>
            <person name="Overmann J."/>
            <person name="Vences M."/>
        </authorList>
    </citation>
    <scope>NUCLEOTIDE SEQUENCE [LARGE SCALE GENOMIC DNA]</scope>
    <source>
        <strain evidence="1 2">Mada1488</strain>
    </source>
</reference>
<sequence length="140" mass="14645">MRAGGMGGLTLARHRVVCTWALPPAVHARLDRFFDVSCADTAFDGASALLIDERLCVDAELLSKLPLLRAVCSVGPAHLHLNLGILTQAGVIATNTPALGEEEAAWAAAENLIAAFGFGRLGGYPSNLLNQDLACMGCCL</sequence>
<evidence type="ECO:0008006" key="3">
    <source>
        <dbReference type="Google" id="ProtNLM"/>
    </source>
</evidence>
<accession>A0A5C0AWZ7</accession>
<protein>
    <recommendedName>
        <fullName evidence="3">D-isomer specific 2-hydroxyacid dehydrogenase catalytic domain-containing protein</fullName>
    </recommendedName>
</protein>
<dbReference type="SUPFAM" id="SSF52283">
    <property type="entry name" value="Formate/glycerate dehydrogenase catalytic domain-like"/>
    <property type="match status" value="1"/>
</dbReference>
<dbReference type="Gene3D" id="3.40.50.720">
    <property type="entry name" value="NAD(P)-binding Rossmann-like Domain"/>
    <property type="match status" value="1"/>
</dbReference>
<name>A0A5C0AWZ7_9BURK</name>
<organism evidence="1 2">
    <name type="scientific">Pigmentiphaga aceris</name>
    <dbReference type="NCBI Taxonomy" id="1940612"/>
    <lineage>
        <taxon>Bacteria</taxon>
        <taxon>Pseudomonadati</taxon>
        <taxon>Pseudomonadota</taxon>
        <taxon>Betaproteobacteria</taxon>
        <taxon>Burkholderiales</taxon>
        <taxon>Alcaligenaceae</taxon>
        <taxon>Pigmentiphaga</taxon>
    </lineage>
</organism>
<dbReference type="KEGG" id="pacr:FXN63_10985"/>
<evidence type="ECO:0000313" key="1">
    <source>
        <dbReference type="EMBL" id="QEI06296.1"/>
    </source>
</evidence>
<dbReference type="RefSeq" id="WP_148814764.1">
    <property type="nucleotide sequence ID" value="NZ_CP043046.1"/>
</dbReference>
<dbReference type="OrthoDB" id="8944553at2"/>
<gene>
    <name evidence="1" type="ORF">FXN63_10985</name>
</gene>
<dbReference type="AlphaFoldDB" id="A0A5C0AWZ7"/>
<evidence type="ECO:0000313" key="2">
    <source>
        <dbReference type="Proteomes" id="UP000325161"/>
    </source>
</evidence>
<dbReference type="EMBL" id="CP043046">
    <property type="protein sequence ID" value="QEI06296.1"/>
    <property type="molecule type" value="Genomic_DNA"/>
</dbReference>
<dbReference type="Proteomes" id="UP000325161">
    <property type="component" value="Chromosome"/>
</dbReference>
<proteinExistence type="predicted"/>